<evidence type="ECO:0000256" key="1">
    <source>
        <dbReference type="SAM" id="Phobius"/>
    </source>
</evidence>
<dbReference type="PANTHER" id="PTHR19353:SF73">
    <property type="entry name" value="FATTY ACID DESATURASE"/>
    <property type="match status" value="1"/>
</dbReference>
<dbReference type="AlphaFoldDB" id="A0A2S7K6I5"/>
<name>A0A2S7K6I5_9PROT</name>
<evidence type="ECO:0000259" key="2">
    <source>
        <dbReference type="Pfam" id="PF00487"/>
    </source>
</evidence>
<keyword evidence="1" id="KW-0812">Transmembrane</keyword>
<dbReference type="CDD" id="cd03507">
    <property type="entry name" value="Delta12-FADS-like"/>
    <property type="match status" value="1"/>
</dbReference>
<dbReference type="EMBL" id="PJCH01000005">
    <property type="protein sequence ID" value="PQA88068.1"/>
    <property type="molecule type" value="Genomic_DNA"/>
</dbReference>
<organism evidence="3 4">
    <name type="scientific">Hyphococcus luteus</name>
    <dbReference type="NCBI Taxonomy" id="2058213"/>
    <lineage>
        <taxon>Bacteria</taxon>
        <taxon>Pseudomonadati</taxon>
        <taxon>Pseudomonadota</taxon>
        <taxon>Alphaproteobacteria</taxon>
        <taxon>Parvularculales</taxon>
        <taxon>Parvularculaceae</taxon>
        <taxon>Hyphococcus</taxon>
    </lineage>
</organism>
<gene>
    <name evidence="3" type="ORF">CW354_06995</name>
</gene>
<dbReference type="GO" id="GO:0016717">
    <property type="term" value="F:oxidoreductase activity, acting on paired donors, with oxidation of a pair of donors resulting in the reduction of molecular oxygen to two molecules of water"/>
    <property type="evidence" value="ECO:0007669"/>
    <property type="project" value="TreeGrafter"/>
</dbReference>
<dbReference type="Proteomes" id="UP000239504">
    <property type="component" value="Unassembled WGS sequence"/>
</dbReference>
<proteinExistence type="predicted"/>
<accession>A0A2S7K6I5</accession>
<protein>
    <submittedName>
        <fullName evidence="3">Fatty acid desaturase</fullName>
    </submittedName>
</protein>
<feature type="transmembrane region" description="Helical" evidence="1">
    <location>
        <begin position="143"/>
        <end position="159"/>
    </location>
</feature>
<reference evidence="3 4" key="1">
    <citation type="submission" date="2017-12" db="EMBL/GenBank/DDBJ databases">
        <authorList>
            <person name="Hurst M.R.H."/>
        </authorList>
    </citation>
    <scope>NUCLEOTIDE SEQUENCE [LARGE SCALE GENOMIC DNA]</scope>
    <source>
        <strain evidence="3 4">SY-3-19</strain>
    </source>
</reference>
<keyword evidence="1" id="KW-1133">Transmembrane helix</keyword>
<dbReference type="PANTHER" id="PTHR19353">
    <property type="entry name" value="FATTY ACID DESATURASE 2"/>
    <property type="match status" value="1"/>
</dbReference>
<keyword evidence="4" id="KW-1185">Reference proteome</keyword>
<dbReference type="OrthoDB" id="9769653at2"/>
<feature type="transmembrane region" description="Helical" evidence="1">
    <location>
        <begin position="207"/>
        <end position="226"/>
    </location>
</feature>
<feature type="transmembrane region" description="Helical" evidence="1">
    <location>
        <begin position="79"/>
        <end position="98"/>
    </location>
</feature>
<evidence type="ECO:0000313" key="4">
    <source>
        <dbReference type="Proteomes" id="UP000239504"/>
    </source>
</evidence>
<keyword evidence="1" id="KW-0472">Membrane</keyword>
<evidence type="ECO:0000313" key="3">
    <source>
        <dbReference type="EMBL" id="PQA88068.1"/>
    </source>
</evidence>
<feature type="transmembrane region" description="Helical" evidence="1">
    <location>
        <begin position="104"/>
        <end position="123"/>
    </location>
</feature>
<dbReference type="InterPro" id="IPR012171">
    <property type="entry name" value="Fatty_acid_desaturase"/>
</dbReference>
<dbReference type="GO" id="GO:0016020">
    <property type="term" value="C:membrane"/>
    <property type="evidence" value="ECO:0007669"/>
    <property type="project" value="TreeGrafter"/>
</dbReference>
<dbReference type="Pfam" id="PF00487">
    <property type="entry name" value="FA_desaturase"/>
    <property type="match status" value="1"/>
</dbReference>
<feature type="transmembrane region" description="Helical" evidence="1">
    <location>
        <begin position="272"/>
        <end position="291"/>
    </location>
</feature>
<sequence>MGRTPPAIFTKPAQMTSILRYMSQTLPAAVSRNIAKFQEAAEHAAENFSHGAAAARQEMLRRIVKHCAEFQTVDLGRSLGQTALSLALYVGAAALMILAVKIGYWPLALVMAPVTGLFLVKLFTIQHDCGHGSYFKNRRANNLLGFIISLLTFTPYAFWRDAHNRHHASSGDLDRRGVGGVDTLTVPEYRALTPAKRIMYRVYRHPLIMIVIGAPLYFIVLQRLPLAGPMPFAETYQGMKARHVWKSVAALNIALVVLYGGLSLWLGLGTVALVFLPVVTIAAWAGSWLFFVQHQYEDTYWAQKPEWNYAEAAVFGSSHYKLPQPLRWVTGNIGLHHIHHLASRIPNYRLMECYRASEDLLSLPVMTIRESIRCARLALWCPARRKMVSFSAA</sequence>
<dbReference type="GO" id="GO:0006629">
    <property type="term" value="P:lipid metabolic process"/>
    <property type="evidence" value="ECO:0007669"/>
    <property type="project" value="InterPro"/>
</dbReference>
<dbReference type="InterPro" id="IPR005804">
    <property type="entry name" value="FA_desaturase_dom"/>
</dbReference>
<feature type="transmembrane region" description="Helical" evidence="1">
    <location>
        <begin position="247"/>
        <end position="266"/>
    </location>
</feature>
<comment type="caution">
    <text evidence="3">The sequence shown here is derived from an EMBL/GenBank/DDBJ whole genome shotgun (WGS) entry which is preliminary data.</text>
</comment>
<feature type="domain" description="Fatty acid desaturase" evidence="2">
    <location>
        <begin position="105"/>
        <end position="361"/>
    </location>
</feature>